<dbReference type="PANTHER" id="PTHR23208">
    <property type="entry name" value="LYSOZYME PROTEIN"/>
    <property type="match status" value="1"/>
</dbReference>
<dbReference type="Proteomes" id="UP000887578">
    <property type="component" value="Unplaced"/>
</dbReference>
<dbReference type="InterPro" id="IPR051595">
    <property type="entry name" value="GH25_Enzymes"/>
</dbReference>
<reference evidence="2" key="1">
    <citation type="submission" date="2022-11" db="UniProtKB">
        <authorList>
            <consortium name="WormBaseParasite"/>
        </authorList>
    </citation>
    <scope>IDENTIFICATION</scope>
</reference>
<protein>
    <submittedName>
        <fullName evidence="2">Uncharacterized protein</fullName>
    </submittedName>
</protein>
<accession>A0A914QSR1</accession>
<proteinExistence type="predicted"/>
<dbReference type="PANTHER" id="PTHR23208:SF36">
    <property type="entry name" value="LYSOZYME-RELATED"/>
    <property type="match status" value="1"/>
</dbReference>
<name>A0A914QSR1_9BILA</name>
<dbReference type="WBParaSite" id="PDA_v2.g30446.t1">
    <property type="protein sequence ID" value="PDA_v2.g30446.t1"/>
    <property type="gene ID" value="PDA_v2.g30446"/>
</dbReference>
<evidence type="ECO:0000313" key="2">
    <source>
        <dbReference type="WBParaSite" id="PDA_v2.g30446.t1"/>
    </source>
</evidence>
<dbReference type="Gene3D" id="3.20.20.80">
    <property type="entry name" value="Glycosidases"/>
    <property type="match status" value="1"/>
</dbReference>
<dbReference type="SUPFAM" id="SSF51445">
    <property type="entry name" value="(Trans)glycosidases"/>
    <property type="match status" value="1"/>
</dbReference>
<organism evidence="1 2">
    <name type="scientific">Panagrolaimus davidi</name>
    <dbReference type="NCBI Taxonomy" id="227884"/>
    <lineage>
        <taxon>Eukaryota</taxon>
        <taxon>Metazoa</taxon>
        <taxon>Ecdysozoa</taxon>
        <taxon>Nematoda</taxon>
        <taxon>Chromadorea</taxon>
        <taxon>Rhabditida</taxon>
        <taxon>Tylenchina</taxon>
        <taxon>Panagrolaimomorpha</taxon>
        <taxon>Panagrolaimoidea</taxon>
        <taxon>Panagrolaimidae</taxon>
        <taxon>Panagrolaimus</taxon>
    </lineage>
</organism>
<dbReference type="GO" id="GO:0045087">
    <property type="term" value="P:innate immune response"/>
    <property type="evidence" value="ECO:0007669"/>
    <property type="project" value="TreeGrafter"/>
</dbReference>
<dbReference type="InterPro" id="IPR017853">
    <property type="entry name" value="GH"/>
</dbReference>
<keyword evidence="1" id="KW-1185">Reference proteome</keyword>
<sequence>MTGVLDQTGIMNLQQSTQYYSSSADAYFYPCLLGNCSLASDQIKEALNALSHANVTVKTLWLDITFPIWTDIPSDNQQLIRYLVVQAQLMNVKVGIFTNKTNWAKIVGVNWDGASHLPLWETDWNGRQVRNHRVVTLD</sequence>
<dbReference type="GO" id="GO:0007165">
    <property type="term" value="P:signal transduction"/>
    <property type="evidence" value="ECO:0007669"/>
    <property type="project" value="TreeGrafter"/>
</dbReference>
<evidence type="ECO:0000313" key="1">
    <source>
        <dbReference type="Proteomes" id="UP000887578"/>
    </source>
</evidence>
<dbReference type="AlphaFoldDB" id="A0A914QSR1"/>